<evidence type="ECO:0000313" key="2">
    <source>
        <dbReference type="Proteomes" id="UP000014585"/>
    </source>
</evidence>
<reference evidence="1 2" key="1">
    <citation type="submission" date="2013-04" db="EMBL/GenBank/DDBJ databases">
        <authorList>
            <person name="Weinstock G."/>
            <person name="Sodergren E."/>
            <person name="Lobos E.A."/>
            <person name="Fulton L."/>
            <person name="Fulton R."/>
            <person name="Courtney L."/>
            <person name="Fronick C."/>
            <person name="O'Laughlin M."/>
            <person name="Godfrey J."/>
            <person name="Wilson R.M."/>
            <person name="Miner T."/>
            <person name="Farmer C."/>
            <person name="Delehaunty K."/>
            <person name="Cordes M."/>
            <person name="Minx P."/>
            <person name="Tomlinson C."/>
            <person name="Chen J."/>
            <person name="Wollam A."/>
            <person name="Pepin K.H."/>
            <person name="Palsikar V.B."/>
            <person name="Zhang X."/>
            <person name="Suruliraj S."/>
            <person name="Perna N.T."/>
            <person name="Plunkett G."/>
            <person name="Warren W."/>
            <person name="Mitreva M."/>
            <person name="Mardis E.R."/>
            <person name="Wilson R.K."/>
        </authorList>
    </citation>
    <scope>NUCLEOTIDE SEQUENCE [LARGE SCALE GENOMIC DNA]</scope>
    <source>
        <strain evidence="1 2">DSM 4568</strain>
    </source>
</reference>
<evidence type="ECO:0000313" key="1">
    <source>
        <dbReference type="EMBL" id="EPF17743.1"/>
    </source>
</evidence>
<name>S3IVJ5_9ENTR</name>
<gene>
    <name evidence="1" type="ORF">HMPREF0201_01723</name>
</gene>
<dbReference type="HOGENOM" id="CLU_3286839_0_0_6"/>
<proteinExistence type="predicted"/>
<comment type="caution">
    <text evidence="1">The sequence shown here is derived from an EMBL/GenBank/DDBJ whole genome shotgun (WGS) entry which is preliminary data.</text>
</comment>
<dbReference type="Proteomes" id="UP000014585">
    <property type="component" value="Unassembled WGS sequence"/>
</dbReference>
<sequence length="40" mass="4619">MVLVNYIKLIANDKNIVDDCDNLFFVCSICLDKILAWLQT</sequence>
<dbReference type="AlphaFoldDB" id="S3IVJ5"/>
<organism evidence="1 2">
    <name type="scientific">Cedecea davisae DSM 4568</name>
    <dbReference type="NCBI Taxonomy" id="566551"/>
    <lineage>
        <taxon>Bacteria</taxon>
        <taxon>Pseudomonadati</taxon>
        <taxon>Pseudomonadota</taxon>
        <taxon>Gammaproteobacteria</taxon>
        <taxon>Enterobacterales</taxon>
        <taxon>Enterobacteriaceae</taxon>
        <taxon>Cedecea</taxon>
    </lineage>
</organism>
<dbReference type="EMBL" id="ATDT01000010">
    <property type="protein sequence ID" value="EPF17743.1"/>
    <property type="molecule type" value="Genomic_DNA"/>
</dbReference>
<protein>
    <submittedName>
        <fullName evidence="1">Uncharacterized protein</fullName>
    </submittedName>
</protein>
<accession>S3IVJ5</accession>